<accession>A0A7W8NCU5</accession>
<evidence type="ECO:0008006" key="3">
    <source>
        <dbReference type="Google" id="ProtNLM"/>
    </source>
</evidence>
<gene>
    <name evidence="1" type="ORF">HNQ08_001689</name>
</gene>
<organism evidence="1 2">
    <name type="scientific">Deinococcus humi</name>
    <dbReference type="NCBI Taxonomy" id="662880"/>
    <lineage>
        <taxon>Bacteria</taxon>
        <taxon>Thermotogati</taxon>
        <taxon>Deinococcota</taxon>
        <taxon>Deinococci</taxon>
        <taxon>Deinococcales</taxon>
        <taxon>Deinococcaceae</taxon>
        <taxon>Deinococcus</taxon>
    </lineage>
</organism>
<dbReference type="EMBL" id="JACHFL010000003">
    <property type="protein sequence ID" value="MBB5362594.1"/>
    <property type="molecule type" value="Genomic_DNA"/>
</dbReference>
<keyword evidence="2" id="KW-1185">Reference proteome</keyword>
<proteinExistence type="predicted"/>
<reference evidence="1 2" key="1">
    <citation type="submission" date="2020-08" db="EMBL/GenBank/DDBJ databases">
        <title>Genomic Encyclopedia of Type Strains, Phase IV (KMG-IV): sequencing the most valuable type-strain genomes for metagenomic binning, comparative biology and taxonomic classification.</title>
        <authorList>
            <person name="Goeker M."/>
        </authorList>
    </citation>
    <scope>NUCLEOTIDE SEQUENCE [LARGE SCALE GENOMIC DNA]</scope>
    <source>
        <strain evidence="1 2">DSM 27939</strain>
    </source>
</reference>
<protein>
    <recommendedName>
        <fullName evidence="3">DUF2946 domain-containing protein</fullName>
    </recommendedName>
</protein>
<evidence type="ECO:0000313" key="2">
    <source>
        <dbReference type="Proteomes" id="UP000552709"/>
    </source>
</evidence>
<dbReference type="Proteomes" id="UP000552709">
    <property type="component" value="Unassembled WGS sequence"/>
</dbReference>
<name>A0A7W8NCU5_9DEIO</name>
<evidence type="ECO:0000313" key="1">
    <source>
        <dbReference type="EMBL" id="MBB5362594.1"/>
    </source>
</evidence>
<sequence length="135" mass="14005">MMLQRATDSSLRRLLALLTVVAAFAFQMRAGGMATLPSPQPPRTAQMAGHAMTQAPTVPAAVPGVPVQGSHRESESHNHGAHCPFCVTGAFALEAGVLPLPNGPPVLSPQVLLSTPGPRPAALRHADARAPPFLL</sequence>
<dbReference type="AlphaFoldDB" id="A0A7W8NCU5"/>
<comment type="caution">
    <text evidence="1">The sequence shown here is derived from an EMBL/GenBank/DDBJ whole genome shotgun (WGS) entry which is preliminary data.</text>
</comment>